<dbReference type="NCBIfam" id="TIGR01509">
    <property type="entry name" value="HAD-SF-IA-v3"/>
    <property type="match status" value="1"/>
</dbReference>
<proteinExistence type="inferred from homology"/>
<dbReference type="InterPro" id="IPR023198">
    <property type="entry name" value="PGP-like_dom2"/>
</dbReference>
<dbReference type="Proteomes" id="UP001649381">
    <property type="component" value="Unassembled WGS sequence"/>
</dbReference>
<dbReference type="Gene3D" id="3.40.50.1000">
    <property type="entry name" value="HAD superfamily/HAD-like"/>
    <property type="match status" value="1"/>
</dbReference>
<dbReference type="PANTHER" id="PTHR43316:SF3">
    <property type="entry name" value="HALOACID DEHALOGENASE, TYPE II (AFU_ORTHOLOGUE AFUA_2G07750)-RELATED"/>
    <property type="match status" value="1"/>
</dbReference>
<keyword evidence="2" id="KW-0378">Hydrolase</keyword>
<comment type="similarity">
    <text evidence="1">Belongs to the HAD-like hydrolase superfamily. S-2-haloalkanoic acid dehalogenase family.</text>
</comment>
<dbReference type="InterPro" id="IPR036412">
    <property type="entry name" value="HAD-like_sf"/>
</dbReference>
<dbReference type="InterPro" id="IPR006439">
    <property type="entry name" value="HAD-SF_hydro_IA"/>
</dbReference>
<dbReference type="PANTHER" id="PTHR43316">
    <property type="entry name" value="HYDROLASE, HALOACID DELAHOGENASE-RELATED"/>
    <property type="match status" value="1"/>
</dbReference>
<dbReference type="EMBL" id="JAKIJS010000001">
    <property type="protein sequence ID" value="MCF6137678.1"/>
    <property type="molecule type" value="Genomic_DNA"/>
</dbReference>
<reference evidence="3 4" key="1">
    <citation type="submission" date="2022-01" db="EMBL/GenBank/DDBJ databases">
        <title>Alkalihalobacillus sp. EGI L200015, a novel bacterium isolated from a salt lake sediment.</title>
        <authorList>
            <person name="Gao L."/>
            <person name="Fang B.-Z."/>
            <person name="Li W.-J."/>
        </authorList>
    </citation>
    <scope>NUCLEOTIDE SEQUENCE [LARGE SCALE GENOMIC DNA]</scope>
    <source>
        <strain evidence="3 4">KCTC 12718</strain>
    </source>
</reference>
<dbReference type="SFLD" id="SFLDG01129">
    <property type="entry name" value="C1.5:_HAD__Beta-PGM__Phosphata"/>
    <property type="match status" value="1"/>
</dbReference>
<dbReference type="SFLD" id="SFLDG01135">
    <property type="entry name" value="C1.5.6:_HAD__Beta-PGM__Phospha"/>
    <property type="match status" value="1"/>
</dbReference>
<evidence type="ECO:0000256" key="2">
    <source>
        <dbReference type="ARBA" id="ARBA00022801"/>
    </source>
</evidence>
<organism evidence="3 4">
    <name type="scientific">Pseudalkalibacillus berkeleyi</name>
    <dbReference type="NCBI Taxonomy" id="1069813"/>
    <lineage>
        <taxon>Bacteria</taxon>
        <taxon>Bacillati</taxon>
        <taxon>Bacillota</taxon>
        <taxon>Bacilli</taxon>
        <taxon>Bacillales</taxon>
        <taxon>Fictibacillaceae</taxon>
        <taxon>Pseudalkalibacillus</taxon>
    </lineage>
</organism>
<evidence type="ECO:0000313" key="3">
    <source>
        <dbReference type="EMBL" id="MCF6137678.1"/>
    </source>
</evidence>
<dbReference type="RefSeq" id="WP_236333467.1">
    <property type="nucleotide sequence ID" value="NZ_JAKIJS010000001.1"/>
</dbReference>
<keyword evidence="4" id="KW-1185">Reference proteome</keyword>
<dbReference type="Gene3D" id="1.10.150.240">
    <property type="entry name" value="Putative phosphatase, domain 2"/>
    <property type="match status" value="1"/>
</dbReference>
<dbReference type="SUPFAM" id="SSF56784">
    <property type="entry name" value="HAD-like"/>
    <property type="match status" value="1"/>
</dbReference>
<dbReference type="NCBIfam" id="TIGR01493">
    <property type="entry name" value="HAD-SF-IA-v2"/>
    <property type="match status" value="1"/>
</dbReference>
<evidence type="ECO:0000313" key="4">
    <source>
        <dbReference type="Proteomes" id="UP001649381"/>
    </source>
</evidence>
<name>A0ABS9H1M7_9BACL</name>
<dbReference type="InterPro" id="IPR051540">
    <property type="entry name" value="S-2-haloacid_dehalogenase"/>
</dbReference>
<accession>A0ABS9H1M7</accession>
<dbReference type="InterPro" id="IPR023214">
    <property type="entry name" value="HAD_sf"/>
</dbReference>
<dbReference type="NCBIfam" id="TIGR01428">
    <property type="entry name" value="HAD_type_II"/>
    <property type="match status" value="1"/>
</dbReference>
<comment type="caution">
    <text evidence="3">The sequence shown here is derived from an EMBL/GenBank/DDBJ whole genome shotgun (WGS) entry which is preliminary data.</text>
</comment>
<dbReference type="CDD" id="cd02588">
    <property type="entry name" value="HAD_L2-DEX"/>
    <property type="match status" value="1"/>
</dbReference>
<sequence>MSDQNIKAIVFDVYGTLFDVHSVIKECERQFPERGQKISEIWRKKQLEYSFLRGLMGNYRPFWEITKDALTYACMVEDVELTETKEEKLLDAYLKLEPYKEVEGILSQLEGYQLAVFSNGSEEMLHPLIEHHHFQGYFNQLISVNGIKQFKPHPSSYLHALEQLGVEREEVLFLSSNTWDIAGAKTFGFQVAWVNRSGGIMDELGVTPDHVVSDLTELFD</sequence>
<gene>
    <name evidence="3" type="ORF">L2716_08040</name>
</gene>
<protein>
    <submittedName>
        <fullName evidence="3">Haloacid dehalogenase type II</fullName>
    </submittedName>
</protein>
<dbReference type="SFLD" id="SFLDF00045">
    <property type="entry name" value="2-haloacid_dehalogenase"/>
    <property type="match status" value="1"/>
</dbReference>
<evidence type="ECO:0000256" key="1">
    <source>
        <dbReference type="ARBA" id="ARBA00008106"/>
    </source>
</evidence>
<dbReference type="Pfam" id="PF00702">
    <property type="entry name" value="Hydrolase"/>
    <property type="match status" value="1"/>
</dbReference>
<dbReference type="PRINTS" id="PR00413">
    <property type="entry name" value="HADHALOGNASE"/>
</dbReference>
<dbReference type="InterPro" id="IPR006328">
    <property type="entry name" value="2-HAD"/>
</dbReference>
<dbReference type="NCBIfam" id="TIGR01549">
    <property type="entry name" value="HAD-SF-IA-v1"/>
    <property type="match status" value="1"/>
</dbReference>
<dbReference type="SFLD" id="SFLDS00003">
    <property type="entry name" value="Haloacid_Dehalogenase"/>
    <property type="match status" value="1"/>
</dbReference>